<evidence type="ECO:0000259" key="5">
    <source>
        <dbReference type="Pfam" id="PF00149"/>
    </source>
</evidence>
<evidence type="ECO:0000256" key="1">
    <source>
        <dbReference type="ARBA" id="ARBA00022723"/>
    </source>
</evidence>
<sequence length="298" mass="33565">MSTRKCCLPCIRELVFRREIILNRPFLIAQISDLHLKADGRLTYGVVDTLGALRRAVAHINASKQRPDIVVISGDLVDFGREDEYAVLKPELERLQMPFYLVPGNHDDRHNLLAAFAEQVYLPLSASGPLDWVVEKYPVRLIGMDTTIPGEHGGQLDYCQLDWLHAQLSRRPYVPTVIVMHHPPFITGIGHMDREPFGNASALERVIAQHPQVERLLCGHLHRPMQRRFGGSVASICPGTSHQIVLDLDEAAPAHFNLEPAGYVLHRWQSEQGFVSHNAVFGDYEGPYPFYDVNGLID</sequence>
<dbReference type="GO" id="GO:0046872">
    <property type="term" value="F:metal ion binding"/>
    <property type="evidence" value="ECO:0007669"/>
    <property type="project" value="UniProtKB-KW"/>
</dbReference>
<accession>A0A0P9MP53</accession>
<evidence type="ECO:0000313" key="7">
    <source>
        <dbReference type="Proteomes" id="UP000051335"/>
    </source>
</evidence>
<feature type="domain" description="Calcineurin-like phosphoesterase" evidence="5">
    <location>
        <begin position="28"/>
        <end position="224"/>
    </location>
</feature>
<comment type="caution">
    <text evidence="6">The sequence shown here is derived from an EMBL/GenBank/DDBJ whole genome shotgun (WGS) entry which is preliminary data.</text>
</comment>
<evidence type="ECO:0000256" key="2">
    <source>
        <dbReference type="ARBA" id="ARBA00022801"/>
    </source>
</evidence>
<dbReference type="InterPro" id="IPR042281">
    <property type="entry name" value="GpdQ_beta-strand"/>
</dbReference>
<keyword evidence="2" id="KW-0378">Hydrolase</keyword>
<dbReference type="Gene3D" id="3.30.750.180">
    <property type="entry name" value="GpdQ, beta-strand dimerisation domain"/>
    <property type="match status" value="1"/>
</dbReference>
<proteinExistence type="inferred from homology"/>
<dbReference type="Gene3D" id="3.60.21.40">
    <property type="entry name" value="GpdQ, catalytic alpha/beta sandwich domain"/>
    <property type="match status" value="1"/>
</dbReference>
<dbReference type="CDD" id="cd07402">
    <property type="entry name" value="MPP_GpdQ"/>
    <property type="match status" value="1"/>
</dbReference>
<keyword evidence="7" id="KW-1185">Reference proteome</keyword>
<evidence type="ECO:0000256" key="3">
    <source>
        <dbReference type="ARBA" id="ARBA00023004"/>
    </source>
</evidence>
<dbReference type="InterPro" id="IPR029052">
    <property type="entry name" value="Metallo-depent_PP-like"/>
</dbReference>
<keyword evidence="1" id="KW-0479">Metal-binding</keyword>
<dbReference type="Proteomes" id="UP000051335">
    <property type="component" value="Unassembled WGS sequence"/>
</dbReference>
<dbReference type="InterPro" id="IPR026575">
    <property type="entry name" value="GpdQ/CpdA-like"/>
</dbReference>
<protein>
    <submittedName>
        <fullName evidence="6">3',5'-cyclic adenosine monophosphate phosphodiesterase CpdA</fullName>
    </submittedName>
</protein>
<evidence type="ECO:0000256" key="4">
    <source>
        <dbReference type="ARBA" id="ARBA00025742"/>
    </source>
</evidence>
<dbReference type="PANTHER" id="PTHR42988">
    <property type="entry name" value="PHOSPHOHYDROLASE"/>
    <property type="match status" value="1"/>
</dbReference>
<dbReference type="PANTHER" id="PTHR42988:SF2">
    <property type="entry name" value="CYCLIC NUCLEOTIDE PHOSPHODIESTERASE CBUA0032-RELATED"/>
    <property type="match status" value="1"/>
</dbReference>
<evidence type="ECO:0000313" key="6">
    <source>
        <dbReference type="EMBL" id="KPW85585.1"/>
    </source>
</evidence>
<organism evidence="6 7">
    <name type="scientific">Pseudomonas syringae pv. coryli</name>
    <dbReference type="NCBI Taxonomy" id="317659"/>
    <lineage>
        <taxon>Bacteria</taxon>
        <taxon>Pseudomonadati</taxon>
        <taxon>Pseudomonadota</taxon>
        <taxon>Gammaproteobacteria</taxon>
        <taxon>Pseudomonadales</taxon>
        <taxon>Pseudomonadaceae</taxon>
        <taxon>Pseudomonas</taxon>
    </lineage>
</organism>
<dbReference type="InterPro" id="IPR042283">
    <property type="entry name" value="GpdQ_catalytic"/>
</dbReference>
<name>A0A0P9MP53_9PSED</name>
<gene>
    <name evidence="6" type="ORF">ALO75_04549</name>
</gene>
<dbReference type="Pfam" id="PF00149">
    <property type="entry name" value="Metallophos"/>
    <property type="match status" value="1"/>
</dbReference>
<dbReference type="EMBL" id="LJQC01001103">
    <property type="protein sequence ID" value="KPW85585.1"/>
    <property type="molecule type" value="Genomic_DNA"/>
</dbReference>
<dbReference type="InterPro" id="IPR004843">
    <property type="entry name" value="Calcineurin-like_PHP"/>
</dbReference>
<dbReference type="PATRIC" id="fig|317659.3.peg.2542"/>
<dbReference type="AlphaFoldDB" id="A0A0P9MP53"/>
<dbReference type="InterPro" id="IPR050884">
    <property type="entry name" value="CNP_phosphodiesterase-III"/>
</dbReference>
<comment type="similarity">
    <text evidence="4">Belongs to the cyclic nucleotide phosphodiesterase class-III family.</text>
</comment>
<keyword evidence="3" id="KW-0408">Iron</keyword>
<dbReference type="GO" id="GO:0004112">
    <property type="term" value="F:cyclic-nucleotide phosphodiesterase activity"/>
    <property type="evidence" value="ECO:0007669"/>
    <property type="project" value="InterPro"/>
</dbReference>
<dbReference type="SUPFAM" id="SSF56300">
    <property type="entry name" value="Metallo-dependent phosphatases"/>
    <property type="match status" value="1"/>
</dbReference>
<reference evidence="6 7" key="1">
    <citation type="submission" date="2015-09" db="EMBL/GenBank/DDBJ databases">
        <title>Genome announcement of multiple Pseudomonas syringae strains.</title>
        <authorList>
            <person name="Thakur S."/>
            <person name="Wang P.W."/>
            <person name="Gong Y."/>
            <person name="Weir B.S."/>
            <person name="Guttman D.S."/>
        </authorList>
    </citation>
    <scope>NUCLEOTIDE SEQUENCE [LARGE SCALE GENOMIC DNA]</scope>
    <source>
        <strain evidence="6 7">ICMP17001</strain>
    </source>
</reference>